<evidence type="ECO:0000256" key="1">
    <source>
        <dbReference type="SAM" id="Phobius"/>
    </source>
</evidence>
<dbReference type="InterPro" id="IPR058581">
    <property type="entry name" value="TM_HPP"/>
</dbReference>
<dbReference type="OrthoDB" id="2016548at2759"/>
<keyword evidence="1" id="KW-0812">Transmembrane</keyword>
<organism evidence="3">
    <name type="scientific">Aphanomyces invadans</name>
    <dbReference type="NCBI Taxonomy" id="157072"/>
    <lineage>
        <taxon>Eukaryota</taxon>
        <taxon>Sar</taxon>
        <taxon>Stramenopiles</taxon>
        <taxon>Oomycota</taxon>
        <taxon>Saprolegniomycetes</taxon>
        <taxon>Saprolegniales</taxon>
        <taxon>Verrucalvaceae</taxon>
        <taxon>Aphanomyces</taxon>
    </lineage>
</organism>
<dbReference type="PANTHER" id="PTHR33741">
    <property type="entry name" value="TRANSMEMBRANE PROTEIN DDB_G0269096-RELATED"/>
    <property type="match status" value="1"/>
</dbReference>
<dbReference type="AlphaFoldDB" id="A0A024UE39"/>
<sequence length="172" mass="18769">MSSGFGTRLVDLSYVQEDAPVDGLRAYLRRIQGVDTTPEPCPAFPPLAILPANRTASNYTAEALAAKAKTLCWSFVACFTGIAILAYIHYNLHATYASGVKVLSITGSFGAMAILVFGAIHAPLAQPRVRPFHSASSFVLLKQPLELHCRQYIECICRSCNRRPLPSRCPWG</sequence>
<feature type="domain" description="HPP transmembrane region" evidence="2">
    <location>
        <begin position="67"/>
        <end position="128"/>
    </location>
</feature>
<dbReference type="VEuPathDB" id="FungiDB:H310_04514"/>
<reference evidence="3" key="1">
    <citation type="submission" date="2013-12" db="EMBL/GenBank/DDBJ databases">
        <title>The Genome Sequence of Aphanomyces invadans NJM9701.</title>
        <authorList>
            <consortium name="The Broad Institute Genomics Platform"/>
            <person name="Russ C."/>
            <person name="Tyler B."/>
            <person name="van West P."/>
            <person name="Dieguez-Uribeondo J."/>
            <person name="Young S.K."/>
            <person name="Zeng Q."/>
            <person name="Gargeya S."/>
            <person name="Fitzgerald M."/>
            <person name="Abouelleil A."/>
            <person name="Alvarado L."/>
            <person name="Chapman S.B."/>
            <person name="Gainer-Dewar J."/>
            <person name="Goldberg J."/>
            <person name="Griggs A."/>
            <person name="Gujja S."/>
            <person name="Hansen M."/>
            <person name="Howarth C."/>
            <person name="Imamovic A."/>
            <person name="Ireland A."/>
            <person name="Larimer J."/>
            <person name="McCowan C."/>
            <person name="Murphy C."/>
            <person name="Pearson M."/>
            <person name="Poon T.W."/>
            <person name="Priest M."/>
            <person name="Roberts A."/>
            <person name="Saif S."/>
            <person name="Shea T."/>
            <person name="Sykes S."/>
            <person name="Wortman J."/>
            <person name="Nusbaum C."/>
            <person name="Birren B."/>
        </authorList>
    </citation>
    <scope>NUCLEOTIDE SEQUENCE [LARGE SCALE GENOMIC DNA]</scope>
    <source>
        <strain evidence="3">NJM9701</strain>
    </source>
</reference>
<feature type="transmembrane region" description="Helical" evidence="1">
    <location>
        <begin position="102"/>
        <end position="124"/>
    </location>
</feature>
<dbReference type="Pfam" id="PF04982">
    <property type="entry name" value="TM_HPP"/>
    <property type="match status" value="1"/>
</dbReference>
<accession>A0A024UE39</accession>
<proteinExistence type="predicted"/>
<keyword evidence="1" id="KW-0472">Membrane</keyword>
<feature type="transmembrane region" description="Helical" evidence="1">
    <location>
        <begin position="71"/>
        <end position="90"/>
    </location>
</feature>
<keyword evidence="1" id="KW-1133">Transmembrane helix</keyword>
<dbReference type="RefSeq" id="XP_008867118.1">
    <property type="nucleotide sequence ID" value="XM_008868896.1"/>
</dbReference>
<dbReference type="PANTHER" id="PTHR33741:SF5">
    <property type="entry name" value="TRANSMEMBRANE PROTEIN DDB_G0269096-RELATED"/>
    <property type="match status" value="1"/>
</dbReference>
<dbReference type="InterPro" id="IPR007065">
    <property type="entry name" value="HPP"/>
</dbReference>
<dbReference type="GeneID" id="20081564"/>
<evidence type="ECO:0000313" key="3">
    <source>
        <dbReference type="EMBL" id="ETW04162.1"/>
    </source>
</evidence>
<dbReference type="EMBL" id="KI913958">
    <property type="protein sequence ID" value="ETW04162.1"/>
    <property type="molecule type" value="Genomic_DNA"/>
</dbReference>
<evidence type="ECO:0000259" key="2">
    <source>
        <dbReference type="Pfam" id="PF04982"/>
    </source>
</evidence>
<name>A0A024UE39_9STRA</name>
<protein>
    <recommendedName>
        <fullName evidence="2">HPP transmembrane region domain-containing protein</fullName>
    </recommendedName>
</protein>
<gene>
    <name evidence="3" type="ORF">H310_04514</name>
</gene>